<dbReference type="Proteomes" id="UP000797356">
    <property type="component" value="Chromosome 11"/>
</dbReference>
<dbReference type="AlphaFoldDB" id="A0A8K0N9N8"/>
<comment type="caution">
    <text evidence="1">The sequence shown here is derived from an EMBL/GenBank/DDBJ whole genome shotgun (WGS) entry which is preliminary data.</text>
</comment>
<proteinExistence type="predicted"/>
<name>A0A8K0N9N8_COCNU</name>
<accession>A0A8K0N9N8</accession>
<reference evidence="1" key="2">
    <citation type="submission" date="2019-07" db="EMBL/GenBank/DDBJ databases">
        <authorList>
            <person name="Yang Y."/>
            <person name="Bocs S."/>
            <person name="Baudouin L."/>
        </authorList>
    </citation>
    <scope>NUCLEOTIDE SEQUENCE</scope>
    <source>
        <tissue evidence="1">Spear leaf of Hainan Tall coconut</tissue>
    </source>
</reference>
<gene>
    <name evidence="1" type="ORF">COCNU_11G002970</name>
</gene>
<evidence type="ECO:0000313" key="1">
    <source>
        <dbReference type="EMBL" id="KAG1363470.1"/>
    </source>
</evidence>
<evidence type="ECO:0000313" key="2">
    <source>
        <dbReference type="Proteomes" id="UP000797356"/>
    </source>
</evidence>
<sequence length="140" mass="15948">MASRVAFRPEAFLCFSPCTTKRSARSPRVFMASTVGSSTKILFNSVKSKRGLVQFKSVMDKRSNMPMAIIEVELETIWLLTMVFGDVQLTSHDPDVNQLNPHFCLIAHYSSDQLPDLSPKLKTDKERRIFFLSSKFGKRQ</sequence>
<reference evidence="1" key="1">
    <citation type="journal article" date="2017" name="Gigascience">
        <title>The genome draft of coconut (Cocos nucifera).</title>
        <authorList>
            <person name="Xiao Y."/>
            <person name="Xu P."/>
            <person name="Fan H."/>
            <person name="Baudouin L."/>
            <person name="Xia W."/>
            <person name="Bocs S."/>
            <person name="Xu J."/>
            <person name="Li Q."/>
            <person name="Guo A."/>
            <person name="Zhou L."/>
            <person name="Li J."/>
            <person name="Wu Y."/>
            <person name="Ma Z."/>
            <person name="Armero A."/>
            <person name="Issali A.E."/>
            <person name="Liu N."/>
            <person name="Peng M."/>
            <person name="Yang Y."/>
        </authorList>
    </citation>
    <scope>NUCLEOTIDE SEQUENCE</scope>
    <source>
        <tissue evidence="1">Spear leaf of Hainan Tall coconut</tissue>
    </source>
</reference>
<organism evidence="1 2">
    <name type="scientific">Cocos nucifera</name>
    <name type="common">Coconut palm</name>
    <dbReference type="NCBI Taxonomy" id="13894"/>
    <lineage>
        <taxon>Eukaryota</taxon>
        <taxon>Viridiplantae</taxon>
        <taxon>Streptophyta</taxon>
        <taxon>Embryophyta</taxon>
        <taxon>Tracheophyta</taxon>
        <taxon>Spermatophyta</taxon>
        <taxon>Magnoliopsida</taxon>
        <taxon>Liliopsida</taxon>
        <taxon>Arecaceae</taxon>
        <taxon>Arecoideae</taxon>
        <taxon>Cocoseae</taxon>
        <taxon>Attaleinae</taxon>
        <taxon>Cocos</taxon>
    </lineage>
</organism>
<dbReference type="EMBL" id="CM017882">
    <property type="protein sequence ID" value="KAG1363470.1"/>
    <property type="molecule type" value="Genomic_DNA"/>
</dbReference>
<protein>
    <submittedName>
        <fullName evidence="1">Uncharacterized protein</fullName>
    </submittedName>
</protein>
<keyword evidence="2" id="KW-1185">Reference proteome</keyword>